<proteinExistence type="predicted"/>
<protein>
    <recommendedName>
        <fullName evidence="2">C1q domain-containing protein</fullName>
    </recommendedName>
</protein>
<keyword evidence="4" id="KW-1185">Reference proteome</keyword>
<keyword evidence="1" id="KW-0479">Metal-binding</keyword>
<evidence type="ECO:0000259" key="2">
    <source>
        <dbReference type="PROSITE" id="PS50871"/>
    </source>
</evidence>
<dbReference type="GO" id="GO:0046872">
    <property type="term" value="F:metal ion binding"/>
    <property type="evidence" value="ECO:0007669"/>
    <property type="project" value="UniProtKB-KW"/>
</dbReference>
<dbReference type="InterPro" id="IPR037120">
    <property type="entry name" value="Haem_peroxidase_sf_animal"/>
</dbReference>
<dbReference type="Pfam" id="PF03098">
    <property type="entry name" value="An_peroxidase"/>
    <property type="match status" value="3"/>
</dbReference>
<dbReference type="Pfam" id="PF00386">
    <property type="entry name" value="C1q"/>
    <property type="match status" value="1"/>
</dbReference>
<dbReference type="PANTHER" id="PTHR11475:SF63">
    <property type="entry name" value="EOSINOPHIL PEROXIDASE"/>
    <property type="match status" value="1"/>
</dbReference>
<dbReference type="InterPro" id="IPR010255">
    <property type="entry name" value="Haem_peroxidase_sf"/>
</dbReference>
<dbReference type="PROSITE" id="PS50292">
    <property type="entry name" value="PEROXIDASE_3"/>
    <property type="match status" value="1"/>
</dbReference>
<dbReference type="GO" id="GO:0020037">
    <property type="term" value="F:heme binding"/>
    <property type="evidence" value="ECO:0007669"/>
    <property type="project" value="InterPro"/>
</dbReference>
<dbReference type="Proteomes" id="UP000265120">
    <property type="component" value="Unassembled WGS sequence"/>
</dbReference>
<dbReference type="GO" id="GO:0006979">
    <property type="term" value="P:response to oxidative stress"/>
    <property type="evidence" value="ECO:0007669"/>
    <property type="project" value="InterPro"/>
</dbReference>
<sequence>MRIICVSDSRMNIIEQAVRAAKATVDNAYEYSGRDTRNTRDLIDLFVVLFFRENTWWGAAKTHWLPAQYEDNISLPKGWSPELRVNGHLLPLVREVSNRIMQTASVESDPLYIHLVTIFGHNGINCDKTCERAEQCFPIETPKTDPRFTKNSCMPFFHSAPACGSGNKGHIFGAIRELLPFRQMAANVCATRRHTTGDSSAEEVPCFVAALAKLNPHWDKERLYQEARKIMGGYFQVDYLYHIVGPDFIQRQLSTYPGYDESIDPSISNVFATAAYRFAHLMEHSANCCTRSFRGFGSNSRGLVGRPAKLNTQNKMMPDDLRERLFKFSTQLALDLASLNMQRGRDHGLPGYNQWFRFCGLSEPKTLAELSVVMNNTELAQKLLDLYGTPDNIDVWLGGWWENEEVFKYNQRKPEGNFTCSHQLYRPRGSGYTKCEDIPEFDLSPWKEDGELMLCSSYSQQACHSSHLPAGAAVTLSLLIYNGQHSYNVNTGKFICPEAGVYEFQFHCTIYNNAGNIDLLRNGELVLHSFTTKQNDLITARGNTFLKLEKGDQVYLRTNFAGNGLTSDSFFSGHLLFTE</sequence>
<dbReference type="SMART" id="SM00110">
    <property type="entry name" value="C1Q"/>
    <property type="match status" value="1"/>
</dbReference>
<dbReference type="InterPro" id="IPR019791">
    <property type="entry name" value="Haem_peroxidase_animal"/>
</dbReference>
<name>A0A3P8W7X5_CYNSE</name>
<dbReference type="PROSITE" id="PS50871">
    <property type="entry name" value="C1Q"/>
    <property type="match status" value="1"/>
</dbReference>
<dbReference type="Ensembl" id="ENSCSET00000020891.1">
    <property type="protein sequence ID" value="ENSCSEP00000020630.1"/>
    <property type="gene ID" value="ENSCSEG00000012719.1"/>
</dbReference>
<dbReference type="Gene3D" id="2.60.120.40">
    <property type="match status" value="1"/>
</dbReference>
<reference evidence="3" key="2">
    <citation type="submission" date="2025-09" db="UniProtKB">
        <authorList>
            <consortium name="Ensembl"/>
        </authorList>
    </citation>
    <scope>IDENTIFICATION</scope>
</reference>
<dbReference type="SUPFAM" id="SSF48113">
    <property type="entry name" value="Heme-dependent peroxidases"/>
    <property type="match status" value="1"/>
</dbReference>
<dbReference type="GO" id="GO:0005615">
    <property type="term" value="C:extracellular space"/>
    <property type="evidence" value="ECO:0007669"/>
    <property type="project" value="TreeGrafter"/>
</dbReference>
<dbReference type="InterPro" id="IPR008983">
    <property type="entry name" value="Tumour_necrosis_fac-like_dom"/>
</dbReference>
<organism evidence="3 4">
    <name type="scientific">Cynoglossus semilaevis</name>
    <name type="common">Tongue sole</name>
    <dbReference type="NCBI Taxonomy" id="244447"/>
    <lineage>
        <taxon>Eukaryota</taxon>
        <taxon>Metazoa</taxon>
        <taxon>Chordata</taxon>
        <taxon>Craniata</taxon>
        <taxon>Vertebrata</taxon>
        <taxon>Euteleostomi</taxon>
        <taxon>Actinopterygii</taxon>
        <taxon>Neopterygii</taxon>
        <taxon>Teleostei</taxon>
        <taxon>Neoteleostei</taxon>
        <taxon>Acanthomorphata</taxon>
        <taxon>Carangaria</taxon>
        <taxon>Pleuronectiformes</taxon>
        <taxon>Pleuronectoidei</taxon>
        <taxon>Cynoglossidae</taxon>
        <taxon>Cynoglossinae</taxon>
        <taxon>Cynoglossus</taxon>
    </lineage>
</organism>
<dbReference type="PRINTS" id="PR00007">
    <property type="entry name" value="COMPLEMNTC1Q"/>
</dbReference>
<feature type="domain" description="C1q" evidence="2">
    <location>
        <begin position="451"/>
        <end position="579"/>
    </location>
</feature>
<dbReference type="Gene3D" id="1.10.640.10">
    <property type="entry name" value="Haem peroxidase domain superfamily, animal type"/>
    <property type="match status" value="2"/>
</dbReference>
<evidence type="ECO:0000313" key="4">
    <source>
        <dbReference type="Proteomes" id="UP000265120"/>
    </source>
</evidence>
<dbReference type="PANTHER" id="PTHR11475">
    <property type="entry name" value="OXIDASE/PEROXIDASE"/>
    <property type="match status" value="1"/>
</dbReference>
<feature type="binding site" description="axial binding residue" evidence="1">
    <location>
        <position position="280"/>
    </location>
    <ligand>
        <name>heme b</name>
        <dbReference type="ChEBI" id="CHEBI:60344"/>
    </ligand>
    <ligandPart>
        <name>Fe</name>
        <dbReference type="ChEBI" id="CHEBI:18248"/>
    </ligandPart>
</feature>
<reference evidence="3" key="1">
    <citation type="submission" date="2025-08" db="UniProtKB">
        <authorList>
            <consortium name="Ensembl"/>
        </authorList>
    </citation>
    <scope>IDENTIFICATION</scope>
</reference>
<dbReference type="InterPro" id="IPR001073">
    <property type="entry name" value="C1q_dom"/>
</dbReference>
<keyword evidence="1" id="KW-0349">Heme</keyword>
<dbReference type="SUPFAM" id="SSF49842">
    <property type="entry name" value="TNF-like"/>
    <property type="match status" value="1"/>
</dbReference>
<dbReference type="PRINTS" id="PR00457">
    <property type="entry name" value="ANPEROXIDASE"/>
</dbReference>
<dbReference type="GeneTree" id="ENSGT00940000156009"/>
<evidence type="ECO:0000256" key="1">
    <source>
        <dbReference type="PIRSR" id="PIRSR619791-2"/>
    </source>
</evidence>
<dbReference type="GO" id="GO:0004601">
    <property type="term" value="F:peroxidase activity"/>
    <property type="evidence" value="ECO:0007669"/>
    <property type="project" value="InterPro"/>
</dbReference>
<keyword evidence="1" id="KW-0408">Iron</keyword>
<evidence type="ECO:0000313" key="3">
    <source>
        <dbReference type="Ensembl" id="ENSCSEP00000020630.1"/>
    </source>
</evidence>
<accession>A0A3P8W7X5</accession>
<dbReference type="AlphaFoldDB" id="A0A3P8W7X5"/>